<protein>
    <submittedName>
        <fullName evidence="1">Uncharacterized protein</fullName>
    </submittedName>
</protein>
<keyword evidence="2" id="KW-1185">Reference proteome</keyword>
<accession>A0ACC1SHH5</accession>
<proteinExistence type="predicted"/>
<dbReference type="Proteomes" id="UP001148629">
    <property type="component" value="Unassembled WGS sequence"/>
</dbReference>
<gene>
    <name evidence="1" type="ORF">NM208_g5386</name>
</gene>
<comment type="caution">
    <text evidence="1">The sequence shown here is derived from an EMBL/GenBank/DDBJ whole genome shotgun (WGS) entry which is preliminary data.</text>
</comment>
<sequence length="464" mass="52367">MCDALIKISNDKWNTRAWTLQEAFTSGGNMVLLFPRAKEICVDGWLLICQESSRSELAICLDAIQNCFELSKPLVRSLLLKDLDDAKSEFPSGKDAQFSWAHSLTRNTELLQATKWNPFGQLPLDDMSGIVTLSQHGLSTTGLVWEKSHFIELKQLQIKHADAWKNLREKELANSILNSTSSWNWNSEPRSSTIVESVDQLPSDLRVENRADLFALDPSPDGRYHQTWVIDRVMDQAGFHSDMIRIGSIMSSLAGAVVGKNAQGGSESGHEQQTSPSFMEVSGAAALIALMLAKTTSMVLESTPRSPLRGMSISWLTEPVESTDETLEKNTAVKYDTFRAKAIFHALINIMTFRNLNKTWRDVIFRSYAQDYEADAPFPVMYLINVPEWKTDILIEIPKEIDTMTFRRAIRDFVVARRFQDPLFSNEHISGRPRKSLLKYIIGSSNSKEENQLDEAALDDLVEK</sequence>
<reference evidence="1" key="1">
    <citation type="submission" date="2022-08" db="EMBL/GenBank/DDBJ databases">
        <title>Genome Sequence of Fusarium decemcellulare.</title>
        <authorList>
            <person name="Buettner E."/>
        </authorList>
    </citation>
    <scope>NUCLEOTIDE SEQUENCE</scope>
    <source>
        <strain evidence="1">Babe19</strain>
    </source>
</reference>
<evidence type="ECO:0000313" key="2">
    <source>
        <dbReference type="Proteomes" id="UP001148629"/>
    </source>
</evidence>
<organism evidence="1 2">
    <name type="scientific">Fusarium decemcellulare</name>
    <dbReference type="NCBI Taxonomy" id="57161"/>
    <lineage>
        <taxon>Eukaryota</taxon>
        <taxon>Fungi</taxon>
        <taxon>Dikarya</taxon>
        <taxon>Ascomycota</taxon>
        <taxon>Pezizomycotina</taxon>
        <taxon>Sordariomycetes</taxon>
        <taxon>Hypocreomycetidae</taxon>
        <taxon>Hypocreales</taxon>
        <taxon>Nectriaceae</taxon>
        <taxon>Fusarium</taxon>
        <taxon>Fusarium decemcellulare species complex</taxon>
    </lineage>
</organism>
<evidence type="ECO:0000313" key="1">
    <source>
        <dbReference type="EMBL" id="KAJ3539689.1"/>
    </source>
</evidence>
<dbReference type="EMBL" id="JANRMS010000447">
    <property type="protein sequence ID" value="KAJ3539689.1"/>
    <property type="molecule type" value="Genomic_DNA"/>
</dbReference>
<name>A0ACC1SHH5_9HYPO</name>